<feature type="domain" description="ParB-like N-terminal" evidence="1">
    <location>
        <begin position="26"/>
        <end position="118"/>
    </location>
</feature>
<dbReference type="CDD" id="cd16387">
    <property type="entry name" value="ParB_N_Srx"/>
    <property type="match status" value="1"/>
</dbReference>
<dbReference type="AlphaFoldDB" id="A0A3E2NBD8"/>
<protein>
    <recommendedName>
        <fullName evidence="1">ParB-like N-terminal domain-containing protein</fullName>
    </recommendedName>
</protein>
<dbReference type="SMART" id="SM00470">
    <property type="entry name" value="ParB"/>
    <property type="match status" value="1"/>
</dbReference>
<dbReference type="EMBL" id="QOHO01000043">
    <property type="protein sequence ID" value="RFZ78293.1"/>
    <property type="molecule type" value="Genomic_DNA"/>
</dbReference>
<dbReference type="RefSeq" id="WP_117417666.1">
    <property type="nucleotide sequence ID" value="NZ_QOHO01000043.1"/>
</dbReference>
<evidence type="ECO:0000313" key="3">
    <source>
        <dbReference type="Proteomes" id="UP000260680"/>
    </source>
</evidence>
<reference evidence="2 3" key="1">
    <citation type="submission" date="2018-07" db="EMBL/GenBank/DDBJ databases">
        <title>New species, Clostridium PI-S10-A1B.</title>
        <authorList>
            <person name="Krishna G."/>
            <person name="Summeta K."/>
            <person name="Shikha S."/>
            <person name="Prabhu P.B."/>
            <person name="Suresh K."/>
        </authorList>
    </citation>
    <scope>NUCLEOTIDE SEQUENCE [LARGE SCALE GENOMIC DNA]</scope>
    <source>
        <strain evidence="2 3">PI-S10-A1B</strain>
    </source>
</reference>
<accession>A0A3E2NBD8</accession>
<name>A0A3E2NBD8_9FIRM</name>
<evidence type="ECO:0000313" key="2">
    <source>
        <dbReference type="EMBL" id="RFZ78293.1"/>
    </source>
</evidence>
<dbReference type="SUPFAM" id="SSF110849">
    <property type="entry name" value="ParB/Sulfiredoxin"/>
    <property type="match status" value="1"/>
</dbReference>
<gene>
    <name evidence="2" type="ORF">DS742_14365</name>
</gene>
<organism evidence="2 3">
    <name type="scientific">Lacrimispora amygdalina</name>
    <dbReference type="NCBI Taxonomy" id="253257"/>
    <lineage>
        <taxon>Bacteria</taxon>
        <taxon>Bacillati</taxon>
        <taxon>Bacillota</taxon>
        <taxon>Clostridia</taxon>
        <taxon>Lachnospirales</taxon>
        <taxon>Lachnospiraceae</taxon>
        <taxon>Lacrimispora</taxon>
    </lineage>
</organism>
<proteinExistence type="predicted"/>
<dbReference type="InterPro" id="IPR003115">
    <property type="entry name" value="ParB_N"/>
</dbReference>
<evidence type="ECO:0000259" key="1">
    <source>
        <dbReference type="SMART" id="SM00470"/>
    </source>
</evidence>
<dbReference type="InterPro" id="IPR036086">
    <property type="entry name" value="ParB/Sulfiredoxin_sf"/>
</dbReference>
<dbReference type="Gene3D" id="3.90.1530.10">
    <property type="entry name" value="Conserved hypothetical protein from pyrococcus furiosus pfu- 392566-001, ParB domain"/>
    <property type="match status" value="1"/>
</dbReference>
<sequence>MEDKLQRFDDCMNAILRLKNDCRALYEIPVDLLKIDEDYQTPERTQRSLKNLIDNWDENKLEPITVVPHEDEGMFYIVNGFGRWTASQNLKKPKKYLSSIVLLGLSHDKNKRKIQEAELYAYQNRECSKMTPIQNHGALKIIGDCNVLMFERLRNKYGFDFGFGKKTSKKLNTIGSYSETLNMIKSREESCFDFIFSTLILCGFNKKINGYSTYVLRAMRDVYDNYGNSEDVINAIIKILRGITPEQFKAYSISKYPNLEYRSACTMYLEDEVCKISGRKKARYINGNKIKSN</sequence>
<dbReference type="OrthoDB" id="2078999at2"/>
<dbReference type="Proteomes" id="UP000260680">
    <property type="component" value="Unassembled WGS sequence"/>
</dbReference>
<comment type="caution">
    <text evidence="2">The sequence shown here is derived from an EMBL/GenBank/DDBJ whole genome shotgun (WGS) entry which is preliminary data.</text>
</comment>